<dbReference type="Pfam" id="PF00392">
    <property type="entry name" value="GntR"/>
    <property type="match status" value="1"/>
</dbReference>
<dbReference type="PROSITE" id="PS50949">
    <property type="entry name" value="HTH_GNTR"/>
    <property type="match status" value="1"/>
</dbReference>
<dbReference type="Proteomes" id="UP000515291">
    <property type="component" value="Chromosome"/>
</dbReference>
<protein>
    <submittedName>
        <fullName evidence="6">FadR family transcriptional regulator</fullName>
    </submittedName>
</protein>
<dbReference type="Gene3D" id="1.10.10.10">
    <property type="entry name" value="Winged helix-like DNA-binding domain superfamily/Winged helix DNA-binding domain"/>
    <property type="match status" value="1"/>
</dbReference>
<keyword evidence="1" id="KW-0805">Transcription regulation</keyword>
<feature type="region of interest" description="Disordered" evidence="4">
    <location>
        <begin position="1"/>
        <end position="27"/>
    </location>
</feature>
<evidence type="ECO:0000256" key="2">
    <source>
        <dbReference type="ARBA" id="ARBA00023125"/>
    </source>
</evidence>
<dbReference type="InterPro" id="IPR011711">
    <property type="entry name" value="GntR_C"/>
</dbReference>
<dbReference type="EMBL" id="CP050292">
    <property type="protein sequence ID" value="QND73218.1"/>
    <property type="molecule type" value="Genomic_DNA"/>
</dbReference>
<dbReference type="SMART" id="SM00895">
    <property type="entry name" value="FCD"/>
    <property type="match status" value="1"/>
</dbReference>
<dbReference type="PANTHER" id="PTHR43537:SF5">
    <property type="entry name" value="UXU OPERON TRANSCRIPTIONAL REGULATOR"/>
    <property type="match status" value="1"/>
</dbReference>
<dbReference type="InterPro" id="IPR036388">
    <property type="entry name" value="WH-like_DNA-bd_sf"/>
</dbReference>
<sequence>MTGQAKPRTKRKTTNGAAGTPLLRPLNPVRRRTEEVVERIAAQIIEGRLPAGARLPTEQAMMAAMGVSRTVVREAIAALRARGLVTTRQGAGAFVNSEPDQQPYAIDPDGLGSLGSVIEILELRTAVEMEAAAIASERATAAQIRAIAKAAATFSRAIANGDRAVKEDFDFHFAIAVATQNARFVGFLEFLGGLIIPRQSIRTFDGKVELQKRYLESIEKEHQVIVNAISARSPRKARDAMRRHLLNGKERYKQLSVDPVQ</sequence>
<dbReference type="PANTHER" id="PTHR43537">
    <property type="entry name" value="TRANSCRIPTIONAL REGULATOR, GNTR FAMILY"/>
    <property type="match status" value="1"/>
</dbReference>
<evidence type="ECO:0000256" key="3">
    <source>
        <dbReference type="ARBA" id="ARBA00023163"/>
    </source>
</evidence>
<dbReference type="SUPFAM" id="SSF48008">
    <property type="entry name" value="GntR ligand-binding domain-like"/>
    <property type="match status" value="1"/>
</dbReference>
<evidence type="ECO:0000259" key="5">
    <source>
        <dbReference type="PROSITE" id="PS50949"/>
    </source>
</evidence>
<dbReference type="Pfam" id="PF07729">
    <property type="entry name" value="FCD"/>
    <property type="match status" value="1"/>
</dbReference>
<evidence type="ECO:0000313" key="6">
    <source>
        <dbReference type="EMBL" id="QND73218.1"/>
    </source>
</evidence>
<evidence type="ECO:0000256" key="1">
    <source>
        <dbReference type="ARBA" id="ARBA00023015"/>
    </source>
</evidence>
<dbReference type="GO" id="GO:0003677">
    <property type="term" value="F:DNA binding"/>
    <property type="evidence" value="ECO:0007669"/>
    <property type="project" value="UniProtKB-KW"/>
</dbReference>
<keyword evidence="3" id="KW-0804">Transcription</keyword>
<dbReference type="CDD" id="cd07377">
    <property type="entry name" value="WHTH_GntR"/>
    <property type="match status" value="1"/>
</dbReference>
<dbReference type="InterPro" id="IPR036390">
    <property type="entry name" value="WH_DNA-bd_sf"/>
</dbReference>
<dbReference type="InterPro" id="IPR000524">
    <property type="entry name" value="Tscrpt_reg_HTH_GntR"/>
</dbReference>
<evidence type="ECO:0000313" key="7">
    <source>
        <dbReference type="Proteomes" id="UP000515291"/>
    </source>
</evidence>
<dbReference type="SMART" id="SM00345">
    <property type="entry name" value="HTH_GNTR"/>
    <property type="match status" value="1"/>
</dbReference>
<name>A0A7G6U2I6_9BRAD</name>
<evidence type="ECO:0000256" key="4">
    <source>
        <dbReference type="SAM" id="MobiDB-lite"/>
    </source>
</evidence>
<dbReference type="AlphaFoldDB" id="A0A7G6U2I6"/>
<organism evidence="6 7">
    <name type="scientific">Tardiphaga robiniae</name>
    <dbReference type="NCBI Taxonomy" id="943830"/>
    <lineage>
        <taxon>Bacteria</taxon>
        <taxon>Pseudomonadati</taxon>
        <taxon>Pseudomonadota</taxon>
        <taxon>Alphaproteobacteria</taxon>
        <taxon>Hyphomicrobiales</taxon>
        <taxon>Nitrobacteraceae</taxon>
        <taxon>Tardiphaga</taxon>
    </lineage>
</organism>
<dbReference type="KEGG" id="trb:HB776_19910"/>
<keyword evidence="2" id="KW-0238">DNA-binding</keyword>
<dbReference type="PRINTS" id="PR00035">
    <property type="entry name" value="HTHGNTR"/>
</dbReference>
<dbReference type="Gene3D" id="1.20.120.530">
    <property type="entry name" value="GntR ligand-binding domain-like"/>
    <property type="match status" value="1"/>
</dbReference>
<dbReference type="InterPro" id="IPR008920">
    <property type="entry name" value="TF_FadR/GntR_C"/>
</dbReference>
<feature type="domain" description="HTH gntR-type" evidence="5">
    <location>
        <begin position="30"/>
        <end position="98"/>
    </location>
</feature>
<accession>A0A7G6U2I6</accession>
<dbReference type="GO" id="GO:0003700">
    <property type="term" value="F:DNA-binding transcription factor activity"/>
    <property type="evidence" value="ECO:0007669"/>
    <property type="project" value="InterPro"/>
</dbReference>
<dbReference type="RefSeq" id="WP_089265861.1">
    <property type="nucleotide sequence ID" value="NZ_CP050292.1"/>
</dbReference>
<reference evidence="7" key="1">
    <citation type="journal article" date="2020" name="Mol. Plant Microbe">
        <title>Rhizobial microsymbionts of the narrowly endemic Oxytropis species growing in Kamchatka are characterized by significant genetic diversity and possess a set of genes that are associated with T3SS and T6SS secretion systems and can affect the development of symbiosis.</title>
        <authorList>
            <person name="Safronova V."/>
            <person name="Guro P."/>
            <person name="Sazanova A."/>
            <person name="Kuznetsova I."/>
            <person name="Belimov A."/>
            <person name="Yakubov V."/>
            <person name="Chirak E."/>
            <person name="Afonin A."/>
            <person name="Gogolev Y."/>
            <person name="Andronov E."/>
            <person name="Tikhonovich I."/>
        </authorList>
    </citation>
    <scope>NUCLEOTIDE SEQUENCE [LARGE SCALE GENOMIC DNA]</scope>
    <source>
        <strain evidence="7">581</strain>
    </source>
</reference>
<proteinExistence type="predicted"/>
<dbReference type="SUPFAM" id="SSF46785">
    <property type="entry name" value="Winged helix' DNA-binding domain"/>
    <property type="match status" value="1"/>
</dbReference>
<gene>
    <name evidence="6" type="ORF">HB776_19910</name>
</gene>